<evidence type="ECO:0000256" key="1">
    <source>
        <dbReference type="SAM" id="MobiDB-lite"/>
    </source>
</evidence>
<dbReference type="EMBL" id="LT594501">
    <property type="protein sequence ID" value="SBT72506.1"/>
    <property type="molecule type" value="Genomic_DNA"/>
</dbReference>
<dbReference type="Proteomes" id="UP000219799">
    <property type="component" value="Chromosome 13"/>
</dbReference>
<reference evidence="2 3" key="1">
    <citation type="submission" date="2016-06" db="EMBL/GenBank/DDBJ databases">
        <authorList>
            <consortium name="Pathogen Informatics"/>
        </authorList>
    </citation>
    <scope>NUCLEOTIDE SEQUENCE [LARGE SCALE GENOMIC DNA]</scope>
    <source>
        <strain evidence="2">PmlGA01</strain>
    </source>
</reference>
<evidence type="ECO:0000313" key="2">
    <source>
        <dbReference type="EMBL" id="SBT72506.1"/>
    </source>
</evidence>
<feature type="compositionally biased region" description="Polar residues" evidence="1">
    <location>
        <begin position="417"/>
        <end position="427"/>
    </location>
</feature>
<evidence type="ECO:0000313" key="3">
    <source>
        <dbReference type="Proteomes" id="UP000219799"/>
    </source>
</evidence>
<dbReference type="VEuPathDB" id="PlasmoDB:PmUG01_13050600"/>
<gene>
    <name evidence="2" type="primary">PmlGA01_130044600</name>
    <name evidence="2" type="ORF">PMLGA01_130044600</name>
</gene>
<proteinExistence type="predicted"/>
<feature type="compositionally biased region" description="Basic and acidic residues" evidence="1">
    <location>
        <begin position="429"/>
        <end position="442"/>
    </location>
</feature>
<organism evidence="2 3">
    <name type="scientific">Plasmodium malariae</name>
    <dbReference type="NCBI Taxonomy" id="5858"/>
    <lineage>
        <taxon>Eukaryota</taxon>
        <taxon>Sar</taxon>
        <taxon>Alveolata</taxon>
        <taxon>Apicomplexa</taxon>
        <taxon>Aconoidasida</taxon>
        <taxon>Haemosporida</taxon>
        <taxon>Plasmodiidae</taxon>
        <taxon>Plasmodium</taxon>
        <taxon>Plasmodium (Plasmodium)</taxon>
    </lineage>
</organism>
<protein>
    <submittedName>
        <fullName evidence="2">Uncharacterized protein</fullName>
    </submittedName>
</protein>
<sequence>MVSCLVPKIKRGCCYMPEENYSINLKYNNAKNHDMRRNSSFRNYELSNVYSELFSKIGGKNGKNIIPFLCGSSVEKKKKKKKKKSKLIVPYEKKCNTIPCYDKYICGSVKKGTRKSENKKLIDFDLLKKEDTYDMQNNKCNSNIYVKTPKHYIKYEMNNKKYERDIHEEVNGNVLGGGSRYKNECTIDNDDIKKRRKKKTKKENTSTVYDSYSVESDDEYHMEKMKQEEYINKIKMKFPKNDVLCKGIHAQKVGEGKLLDLSKDKNTTNEEENFEFLINTKIIKEQNKDVNEKSKKSSNDILFRGNIYRIEHINRVSKKGKTSGAKTENKEKINKKKTTHCKAGTFDTAQGGDKNNITGEKEIEKKKKKKIYEQNYFNIDGKKYTDKYSSSKESSLYEFSLLGEMDINFEFSSTENGKLLPSSNSKNAPVHENKAKDDKDTVGKSIDVGVRDIKQDKDNTYSSRADPKGNNCSHLGNVNYNEIRRRKNLTEAKCTKWGKGQVKNSGTDTEHSCKNGEGPFALSIKKRSEEMIRNALYREKNYEHVNANQMENSEGNNNTFKKNIIKDDNKMNGILIQGKKMDNKNVCTIQRKKIIPTNEENAEPSSYTHDVCNSSNENESTVTSKLRNNELSGNISRVESADNTNYDKKTSNLNLDNLLELIKMRKVEMDCYQKSEQVNQVSVNYMKKQDKINCRDGTKKKDNIYTIRDCNGRLINDDKQNEGSVHTAHIRRIETDYDECRSKYSARMMITHDNKDKIMPTPHYSSNCRTTYHNSSNSEIVGKGENNDSLNDSKEENIKVDIPYEQTSRLGKELHRGKMNKNELCMDRDSTYSEGDEEMNALTLLVNIKSEENEKLKTFLQLQENEISFLREKLQLSCNKTKDKGKNWENTTLYKNLIKAKPSTFLEIILKNNQAEIKNSNPGNYEGALKENEDNKCTMSRSTCDPGIYDIKESGEERKSGEMDKICKSGEMDKICKSGEMDKICKSGEMDKICKSGEMDKICKSGEMDKICKSGEMDKIRKSGEMDKIRKSGEMDKICKSGEMDKICKSGEMDKICKSGESYESASSRLHCRHDKVIRCRTQDMNIFNENKNDSIDIQLNIGKNQVLNAEKYENIRICSGENCSWSCYIQDRKNLGTSIIDKKGEKCHMQKIKAESVSPYRHIRKEAIRKSTRAFTVYSKSGSNRGNSCCNISGNDGINFNNEGEIDEPKIHCGNNNTKIKANLNKVSSCFTRRNIQCANCSHVSCFRTCHYNKLKAIDFGEFNSNGSKCIHNKHDNKMSSGRCKSNVISVRCYPKNRKIMTRSRKNCSCSPRKNLSIKKENCTCSRNRSCRNESIFTKLFSYIKKNSLCNEKKYKNCLRRNKSTSSIQLTNNREFLNRSWNRSRSSACFIDFHPTKFQKRSYINICSNRNNLCSKINCTNNRCLNTIGEADANDIPNVQRSHASDKDGNKYVMDKERETKENAKEQVTKNLPTNDGFAKNGVVKNSSIINGKIIKRNCRYLLKNNVHNSHIWSTTIPFEDLNNLKNDEIEYTGNCEARDNSNTLLPNKNGKEIKGYSNLLMGNKKLEAKDNFIKKEEIGSNNMSVKYNNRVINYSLKKCSKDNTTENGNMVIINNDLDNIKRRKKKKVNRKKMLNGKERVKEISKNNKISQKGSTQMDIIQMDTTQMDTAQMDTAQMDTAQMDTAQMDTAQMDTARMDKNKLLIDYSINTCKKESPRDTASQNVEVLYKKNHKQTNKNKKKIYHVCNSMKTNKTCKIFLVAKGNKDKHVENKYTNYLKKGADMFIKNESTTDVECVDKKNEISRKKNNNLSYTDKQNDYAANATTSNSIQTDIIDDYSTCSNEDMYLWKKKENYEKKKKRNLKSQQFKILNLNEQIKNKCFNVHLINSNMHLNSPTKNIVKKIILNCKSINLDKKKKMNKGKKEMDNHDYMSNMSDLPNRQMDEEKKKKKKDNHFWRNQDNKKIGINEKEKVEMMRAKNADTYSTLSNENCYIVNGYNTHEMARGKKNKAINNNICSNNDCIYPDPKICFLKNDDSCIIVEYPNIKYYIKCH</sequence>
<name>A0A1C3KFS3_PLAMA</name>
<accession>A0A1C3KFS3</accession>
<feature type="region of interest" description="Disordered" evidence="1">
    <location>
        <begin position="417"/>
        <end position="446"/>
    </location>
</feature>
<feature type="region of interest" description="Disordered" evidence="1">
    <location>
        <begin position="1917"/>
        <end position="1963"/>
    </location>
</feature>